<dbReference type="InterPro" id="IPR012223">
    <property type="entry name" value="TEII"/>
</dbReference>
<protein>
    <recommendedName>
        <fullName evidence="3">Thioesterase domain-containing protein</fullName>
    </recommendedName>
</protein>
<evidence type="ECO:0000313" key="5">
    <source>
        <dbReference type="Proteomes" id="UP000197174"/>
    </source>
</evidence>
<proteinExistence type="inferred from homology"/>
<dbReference type="PANTHER" id="PTHR11487:SF0">
    <property type="entry name" value="S-ACYL FATTY ACID SYNTHASE THIOESTERASE, MEDIUM CHAIN"/>
    <property type="match status" value="1"/>
</dbReference>
<dbReference type="Gene3D" id="3.40.50.1820">
    <property type="entry name" value="alpha/beta hydrolase"/>
    <property type="match status" value="1"/>
</dbReference>
<comment type="caution">
    <text evidence="4">The sequence shown here is derived from an EMBL/GenBank/DDBJ whole genome shotgun (WGS) entry which is preliminary data.</text>
</comment>
<keyword evidence="5" id="KW-1185">Reference proteome</keyword>
<comment type="similarity">
    <text evidence="1">Belongs to the thioesterase family.</text>
</comment>
<dbReference type="GO" id="GO:0008610">
    <property type="term" value="P:lipid biosynthetic process"/>
    <property type="evidence" value="ECO:0007669"/>
    <property type="project" value="TreeGrafter"/>
</dbReference>
<dbReference type="AlphaFoldDB" id="A0A246RK44"/>
<gene>
    <name evidence="4" type="ORF">B5D80_17195</name>
</gene>
<accession>A0A246RK44</accession>
<dbReference type="SUPFAM" id="SSF53474">
    <property type="entry name" value="alpha/beta-Hydrolases"/>
    <property type="match status" value="1"/>
</dbReference>
<evidence type="ECO:0000259" key="3">
    <source>
        <dbReference type="Pfam" id="PF00975"/>
    </source>
</evidence>
<name>A0A246RK44_9ACTN</name>
<dbReference type="PANTHER" id="PTHR11487">
    <property type="entry name" value="THIOESTERASE"/>
    <property type="match status" value="1"/>
</dbReference>
<sequence>MPTARAPWGGRVGWSTPTPGGDRVTGYLDRVPDPRDRCRLFCFHHAGAGASTFAGWAQALGPRIAVYPVQLPGREGRVAEPAFTDFGRLVDGVAAALAPWLTGRYALYGHSMGAALAAALARRQVLRGQPPIALLVAAYPDPRTGPPLSVAGLDDGEVIELLVRTGGMSEVLRRYPEWAGAAVRLLRADLAALHTQGPAPDHPLPIPIRAYAGSADPLVHAPAVAGWAGHTTSSFRLRTLPGGHLFHLESGAALRADIGAALGALGAERSSAPGSG</sequence>
<feature type="domain" description="Thioesterase" evidence="3">
    <location>
        <begin position="39"/>
        <end position="249"/>
    </location>
</feature>
<dbReference type="EMBL" id="MZMV01000027">
    <property type="protein sequence ID" value="OWV05811.1"/>
    <property type="molecule type" value="Genomic_DNA"/>
</dbReference>
<dbReference type="Pfam" id="PF00975">
    <property type="entry name" value="Thioesterase"/>
    <property type="match status" value="1"/>
</dbReference>
<organism evidence="4 5">
    <name type="scientific">Micromonospora wenchangensis</name>
    <dbReference type="NCBI Taxonomy" id="1185415"/>
    <lineage>
        <taxon>Bacteria</taxon>
        <taxon>Bacillati</taxon>
        <taxon>Actinomycetota</taxon>
        <taxon>Actinomycetes</taxon>
        <taxon>Micromonosporales</taxon>
        <taxon>Micromonosporaceae</taxon>
        <taxon>Micromonospora</taxon>
    </lineage>
</organism>
<evidence type="ECO:0000256" key="1">
    <source>
        <dbReference type="ARBA" id="ARBA00007169"/>
    </source>
</evidence>
<dbReference type="InterPro" id="IPR029058">
    <property type="entry name" value="AB_hydrolase_fold"/>
</dbReference>
<dbReference type="Proteomes" id="UP000197174">
    <property type="component" value="Unassembled WGS sequence"/>
</dbReference>
<reference evidence="4 5" key="1">
    <citation type="submission" date="2017-03" db="EMBL/GenBank/DDBJ databases">
        <title>Whole genome sequence of Micromonospora wenchangensis, isolated from mangrove soil.</title>
        <authorList>
            <person name="Yang H."/>
        </authorList>
    </citation>
    <scope>NUCLEOTIDE SEQUENCE [LARGE SCALE GENOMIC DNA]</scope>
    <source>
        <strain evidence="4 5">CCTCC AA 2012002</strain>
    </source>
</reference>
<evidence type="ECO:0000313" key="4">
    <source>
        <dbReference type="EMBL" id="OWV05811.1"/>
    </source>
</evidence>
<feature type="region of interest" description="Disordered" evidence="2">
    <location>
        <begin position="1"/>
        <end position="20"/>
    </location>
</feature>
<evidence type="ECO:0000256" key="2">
    <source>
        <dbReference type="SAM" id="MobiDB-lite"/>
    </source>
</evidence>
<dbReference type="InterPro" id="IPR001031">
    <property type="entry name" value="Thioesterase"/>
</dbReference>